<evidence type="ECO:0000313" key="1">
    <source>
        <dbReference type="EMBL" id="DAF64450.1"/>
    </source>
</evidence>
<dbReference type="EMBL" id="BK032860">
    <property type="protein sequence ID" value="DAF64450.1"/>
    <property type="molecule type" value="Genomic_DNA"/>
</dbReference>
<organism evidence="1">
    <name type="scientific">Siphoviridae sp. cttaA39</name>
    <dbReference type="NCBI Taxonomy" id="2827960"/>
    <lineage>
        <taxon>Viruses</taxon>
        <taxon>Duplodnaviria</taxon>
        <taxon>Heunggongvirae</taxon>
        <taxon>Uroviricota</taxon>
        <taxon>Caudoviricetes</taxon>
    </lineage>
</organism>
<name>A0A8S5TMU1_9CAUD</name>
<sequence>MCCYLKNIKNIPLNCNYVRASGQQLILFYKNN</sequence>
<proteinExistence type="predicted"/>
<accession>A0A8S5TMU1</accession>
<reference evidence="1" key="1">
    <citation type="journal article" date="2021" name="Proc. Natl. Acad. Sci. U.S.A.">
        <title>A Catalog of Tens of Thousands of Viruses from Human Metagenomes Reveals Hidden Associations with Chronic Diseases.</title>
        <authorList>
            <person name="Tisza M.J."/>
            <person name="Buck C.B."/>
        </authorList>
    </citation>
    <scope>NUCLEOTIDE SEQUENCE</scope>
    <source>
        <strain evidence="1">CttaA39</strain>
    </source>
</reference>
<protein>
    <submittedName>
        <fullName evidence="1">Uncharacterized protein</fullName>
    </submittedName>
</protein>